<proteinExistence type="inferred from homology"/>
<name>A0A0W0FIJ1_MONRR</name>
<feature type="chain" id="PRO_5006901812" description="Glucose-methanol-choline oxidoreductase N-terminal domain-containing protein" evidence="7">
    <location>
        <begin position="18"/>
        <end position="575"/>
    </location>
</feature>
<dbReference type="Gene3D" id="3.50.50.60">
    <property type="entry name" value="FAD/NAD(P)-binding domain"/>
    <property type="match status" value="1"/>
</dbReference>
<keyword evidence="7" id="KW-0732">Signal</keyword>
<dbReference type="PANTHER" id="PTHR11552">
    <property type="entry name" value="GLUCOSE-METHANOL-CHOLINE GMC OXIDOREDUCTASE"/>
    <property type="match status" value="1"/>
</dbReference>
<dbReference type="InterPro" id="IPR036188">
    <property type="entry name" value="FAD/NAD-bd_sf"/>
</dbReference>
<organism evidence="9 10">
    <name type="scientific">Moniliophthora roreri</name>
    <name type="common">Frosty pod rot fungus</name>
    <name type="synonym">Monilia roreri</name>
    <dbReference type="NCBI Taxonomy" id="221103"/>
    <lineage>
        <taxon>Eukaryota</taxon>
        <taxon>Fungi</taxon>
        <taxon>Dikarya</taxon>
        <taxon>Basidiomycota</taxon>
        <taxon>Agaricomycotina</taxon>
        <taxon>Agaricomycetes</taxon>
        <taxon>Agaricomycetidae</taxon>
        <taxon>Agaricales</taxon>
        <taxon>Marasmiineae</taxon>
        <taxon>Marasmiaceae</taxon>
        <taxon>Moniliophthora</taxon>
    </lineage>
</organism>
<feature type="binding site" evidence="6">
    <location>
        <position position="114"/>
    </location>
    <ligand>
        <name>FAD</name>
        <dbReference type="ChEBI" id="CHEBI:57692"/>
    </ligand>
</feature>
<dbReference type="Gene3D" id="3.30.560.10">
    <property type="entry name" value="Glucose Oxidase, domain 3"/>
    <property type="match status" value="1"/>
</dbReference>
<evidence type="ECO:0000256" key="1">
    <source>
        <dbReference type="ARBA" id="ARBA00001974"/>
    </source>
</evidence>
<dbReference type="PROSITE" id="PS00624">
    <property type="entry name" value="GMC_OXRED_2"/>
    <property type="match status" value="1"/>
</dbReference>
<evidence type="ECO:0000256" key="3">
    <source>
        <dbReference type="ARBA" id="ARBA00022630"/>
    </source>
</evidence>
<comment type="cofactor">
    <cofactor evidence="1 6">
        <name>FAD</name>
        <dbReference type="ChEBI" id="CHEBI:57692"/>
    </cofactor>
</comment>
<dbReference type="GO" id="GO:0016614">
    <property type="term" value="F:oxidoreductase activity, acting on CH-OH group of donors"/>
    <property type="evidence" value="ECO:0007669"/>
    <property type="project" value="InterPro"/>
</dbReference>
<feature type="binding site" evidence="6">
    <location>
        <position position="263"/>
    </location>
    <ligand>
        <name>FAD</name>
        <dbReference type="ChEBI" id="CHEBI:57692"/>
    </ligand>
</feature>
<dbReference type="Pfam" id="PF05199">
    <property type="entry name" value="GMC_oxred_C"/>
    <property type="match status" value="1"/>
</dbReference>
<dbReference type="SUPFAM" id="SSF54373">
    <property type="entry name" value="FAD-linked reductases, C-terminal domain"/>
    <property type="match status" value="1"/>
</dbReference>
<dbReference type="Pfam" id="PF00732">
    <property type="entry name" value="GMC_oxred_N"/>
    <property type="match status" value="1"/>
</dbReference>
<keyword evidence="3" id="KW-0285">Flavoprotein</keyword>
<dbReference type="EMBL" id="LATX01001922">
    <property type="protein sequence ID" value="KTB36125.1"/>
    <property type="molecule type" value="Genomic_DNA"/>
</dbReference>
<comment type="caution">
    <text evidence="9">The sequence shown here is derived from an EMBL/GenBank/DDBJ whole genome shotgun (WGS) entry which is preliminary data.</text>
</comment>
<protein>
    <recommendedName>
        <fullName evidence="8">Glucose-methanol-choline oxidoreductase N-terminal domain-containing protein</fullName>
    </recommendedName>
</protein>
<gene>
    <name evidence="9" type="ORF">WG66_11286</name>
</gene>
<dbReference type="eggNOG" id="KOG1238">
    <property type="taxonomic scope" value="Eukaryota"/>
</dbReference>
<evidence type="ECO:0000256" key="4">
    <source>
        <dbReference type="ARBA" id="ARBA00022827"/>
    </source>
</evidence>
<feature type="domain" description="Glucose-methanol-choline oxidoreductase N-terminal" evidence="8">
    <location>
        <begin position="310"/>
        <end position="324"/>
    </location>
</feature>
<dbReference type="SUPFAM" id="SSF51905">
    <property type="entry name" value="FAD/NAD(P)-binding domain"/>
    <property type="match status" value="1"/>
</dbReference>
<feature type="active site" description="Proton donor" evidence="5">
    <location>
        <position position="513"/>
    </location>
</feature>
<evidence type="ECO:0000256" key="6">
    <source>
        <dbReference type="PIRSR" id="PIRSR000137-2"/>
    </source>
</evidence>
<feature type="signal peptide" evidence="7">
    <location>
        <begin position="1"/>
        <end position="17"/>
    </location>
</feature>
<reference evidence="9 10" key="1">
    <citation type="submission" date="2015-12" db="EMBL/GenBank/DDBJ databases">
        <title>Draft genome sequence of Moniliophthora roreri, the causal agent of frosty pod rot of cacao.</title>
        <authorList>
            <person name="Aime M.C."/>
            <person name="Diaz-Valderrama J.R."/>
            <person name="Kijpornyongpan T."/>
            <person name="Phillips-Mora W."/>
        </authorList>
    </citation>
    <scope>NUCLEOTIDE SEQUENCE [LARGE SCALE GENOMIC DNA]</scope>
    <source>
        <strain evidence="9 10">MCA 2952</strain>
    </source>
</reference>
<feature type="active site" description="Proton acceptor" evidence="5">
    <location>
        <position position="551"/>
    </location>
</feature>
<dbReference type="PANTHER" id="PTHR11552:SF147">
    <property type="entry name" value="CHOLINE DEHYDROGENASE, MITOCHONDRIAL"/>
    <property type="match status" value="1"/>
</dbReference>
<evidence type="ECO:0000256" key="2">
    <source>
        <dbReference type="ARBA" id="ARBA00010790"/>
    </source>
</evidence>
<evidence type="ECO:0000256" key="7">
    <source>
        <dbReference type="SAM" id="SignalP"/>
    </source>
</evidence>
<evidence type="ECO:0000313" key="10">
    <source>
        <dbReference type="Proteomes" id="UP000054988"/>
    </source>
</evidence>
<dbReference type="PIRSF" id="PIRSF000137">
    <property type="entry name" value="Alcohol_oxidase"/>
    <property type="match status" value="1"/>
</dbReference>
<dbReference type="Proteomes" id="UP000054988">
    <property type="component" value="Unassembled WGS sequence"/>
</dbReference>
<dbReference type="GO" id="GO:0050660">
    <property type="term" value="F:flavin adenine dinucleotide binding"/>
    <property type="evidence" value="ECO:0007669"/>
    <property type="project" value="InterPro"/>
</dbReference>
<dbReference type="InterPro" id="IPR007867">
    <property type="entry name" value="GMC_OxRtase_C"/>
</dbReference>
<evidence type="ECO:0000256" key="5">
    <source>
        <dbReference type="PIRSR" id="PIRSR000137-1"/>
    </source>
</evidence>
<dbReference type="InterPro" id="IPR012132">
    <property type="entry name" value="GMC_OxRdtase"/>
</dbReference>
<evidence type="ECO:0000259" key="8">
    <source>
        <dbReference type="PROSITE" id="PS00624"/>
    </source>
</evidence>
<dbReference type="AlphaFoldDB" id="A0A0W0FIJ1"/>
<keyword evidence="4 6" id="KW-0274">FAD</keyword>
<sequence length="575" mass="63023">MHFMVAILISATAPCLGGAVYDSLADFPKSMTADYDYIIVGGGTAGSTVAHRLAEDNETSVLVIEAGGMHTESLNLKVPAWYAREFNTHLDWNYISVPQSGLNNRTLPYPRGHVLGGSSCFSGMAITRGGTENWDRIAEVTGDKGWSWESLLPYMFKNEKLLSPMDHHNTTGQVIPSVHGHDGLVGVTPPSYPSPLDIKVVNTAKEFKEEFPYTQDMNSGNEIGIGFQLSTIRNGVHENSATAYLGPGFIKAHKIDVLLNTRVTRMVPDASYPGHKGLQFRTVEAANDKLPSYPNRINLTVRREIILSSGAINTPQLLLLSGVGDSKDLATLNLTTVLHNPFVGAHLADHPGVTLSWFVNETFSNDTAAALAEWKEKKTGPLTITNTNMRGHFRFSRRVGEEYKKRFGKDTPGGKDSAHYEIVFLHNSASTTRATFGMFVTLLNTQSYGTINFLAKEEDVFVLREGVRAALRFIQGKAWTGYLLDPVAPQPEFDTTDGDIDAWIRTNAASMRHPLGSAAMTKVVDSELRLKGAKGIRVVDASVFPLVPSAHTMTPVYIIAEKAAALIMKDWDREN</sequence>
<accession>A0A0W0FIJ1</accession>
<comment type="similarity">
    <text evidence="2">Belongs to the GMC oxidoreductase family.</text>
</comment>
<dbReference type="InterPro" id="IPR000172">
    <property type="entry name" value="GMC_OxRdtase_N"/>
</dbReference>
<evidence type="ECO:0000313" key="9">
    <source>
        <dbReference type="EMBL" id="KTB36125.1"/>
    </source>
</evidence>